<dbReference type="AlphaFoldDB" id="A0A0D7K424"/>
<organism evidence="1 2">
    <name type="scientific">Acidovorax temperans</name>
    <dbReference type="NCBI Taxonomy" id="80878"/>
    <lineage>
        <taxon>Bacteria</taxon>
        <taxon>Pseudomonadati</taxon>
        <taxon>Pseudomonadota</taxon>
        <taxon>Betaproteobacteria</taxon>
        <taxon>Burkholderiales</taxon>
        <taxon>Comamonadaceae</taxon>
        <taxon>Acidovorax</taxon>
    </lineage>
</organism>
<accession>A0A0D7K424</accession>
<gene>
    <name evidence="1" type="ORF">RP29_18485</name>
</gene>
<dbReference type="PATRIC" id="fig|80878.5.peg.3663"/>
<proteinExistence type="predicted"/>
<dbReference type="RefSeq" id="WP_044402177.1">
    <property type="nucleotide sequence ID" value="NZ_JXYQ01000073.1"/>
</dbReference>
<reference evidence="1 2" key="1">
    <citation type="submission" date="2014-12" db="EMBL/GenBank/DDBJ databases">
        <title>Isolation of bacteria from lake water.</title>
        <authorList>
            <person name="Sheng K.-Y."/>
            <person name="Chin P.-S."/>
            <person name="Chan K.-G."/>
            <person name="Tan G.S."/>
        </authorList>
    </citation>
    <scope>NUCLEOTIDE SEQUENCE [LARGE SCALE GENOMIC DNA]</scope>
    <source>
        <strain evidence="1 2">KY4</strain>
    </source>
</reference>
<dbReference type="Pfam" id="PF25691">
    <property type="entry name" value="BW3TFN"/>
    <property type="match status" value="1"/>
</dbReference>
<dbReference type="Proteomes" id="UP000032566">
    <property type="component" value="Unassembled WGS sequence"/>
</dbReference>
<protein>
    <submittedName>
        <fullName evidence="1">Uncharacterized protein</fullName>
    </submittedName>
</protein>
<sequence length="161" mass="17377">MATLQDDGRIALAMAMAAQPVHLAWGRGLPAWDAVAEPEPSNATALVDEVGRRLATFVGYVEPNPAGEIELPSGSKYAVVAGPTRWLYVRVVFNFEDADGETIRELGITFGAAPVGGLPAGQRYFTPAQIAQPGRLYTLERVPAFTRNGAVRQTFEYVLPF</sequence>
<evidence type="ECO:0000313" key="2">
    <source>
        <dbReference type="Proteomes" id="UP000032566"/>
    </source>
</evidence>
<dbReference type="OrthoDB" id="8212120at2"/>
<evidence type="ECO:0000313" key="1">
    <source>
        <dbReference type="EMBL" id="KJA09065.1"/>
    </source>
</evidence>
<keyword evidence="2" id="KW-1185">Reference proteome</keyword>
<dbReference type="STRING" id="80878.RP29_18485"/>
<dbReference type="InterPro" id="IPR058040">
    <property type="entry name" value="BW3TFN"/>
</dbReference>
<name>A0A0D7K424_9BURK</name>
<dbReference type="EMBL" id="JXYQ01000073">
    <property type="protein sequence ID" value="KJA09065.1"/>
    <property type="molecule type" value="Genomic_DNA"/>
</dbReference>
<comment type="caution">
    <text evidence="1">The sequence shown here is derived from an EMBL/GenBank/DDBJ whole genome shotgun (WGS) entry which is preliminary data.</text>
</comment>